<dbReference type="Proteomes" id="UP000325787">
    <property type="component" value="Chromosome"/>
</dbReference>
<evidence type="ECO:0000313" key="9">
    <source>
        <dbReference type="Proteomes" id="UP000325787"/>
    </source>
</evidence>
<comment type="subcellular location">
    <subcellularLocation>
        <location evidence="1">Cell membrane</location>
        <topology evidence="1">Multi-pass membrane protein</topology>
    </subcellularLocation>
</comment>
<sequence length="409" mass="42010">MSVMRVPAFRNLWYAQTFSLLGTQVTLLALPLAALLLLDASAAQVSLLAAAEYVPILLFGLPAGAWVERLPKRTVLLVSDAARAVALGVVPVAYALDLLTLPLLFAVAFAVGLGTLFFDVAQMSYLPALLDDEQLADGNAKLEGSRSFAQLAGPSGGGALVQVVSAPVAILVDALSYVASFAVLLFVKGRDTTTPPAERQSLGREIGEGVRFVVRHPLLRPLAIADAAANFAFAAVLALQVVYAADELHLGATAIGVVLAVGNAGGLLGALVSGPLSGRVPSGPLLIGSIVVFTAGAAVLPLAGGAVGFALGLFVVYLGVVVYNVVSVTLRQLATPERLMGRMNATLRFIEWGTLPLGAAIGGLLVAPLGIRAVLWLAAAVCAASVLAPLFSPVRALRSNTTEELQGAL</sequence>
<dbReference type="CDD" id="cd06173">
    <property type="entry name" value="MFS_MefA_like"/>
    <property type="match status" value="1"/>
</dbReference>
<name>A0A5Q0H5B4_SACSY</name>
<feature type="transmembrane region" description="Helical" evidence="6">
    <location>
        <begin position="349"/>
        <end position="367"/>
    </location>
</feature>
<dbReference type="Pfam" id="PF07690">
    <property type="entry name" value="MFS_1"/>
    <property type="match status" value="1"/>
</dbReference>
<feature type="domain" description="Major facilitator superfamily (MFS) profile" evidence="7">
    <location>
        <begin position="218"/>
        <end position="409"/>
    </location>
</feature>
<dbReference type="SUPFAM" id="SSF103473">
    <property type="entry name" value="MFS general substrate transporter"/>
    <property type="match status" value="1"/>
</dbReference>
<feature type="transmembrane region" description="Helical" evidence="6">
    <location>
        <begin position="309"/>
        <end position="328"/>
    </location>
</feature>
<keyword evidence="2" id="KW-1003">Cell membrane</keyword>
<feature type="transmembrane region" description="Helical" evidence="6">
    <location>
        <begin position="222"/>
        <end position="243"/>
    </location>
</feature>
<protein>
    <submittedName>
        <fullName evidence="8">MFS transporter</fullName>
    </submittedName>
</protein>
<keyword evidence="3 6" id="KW-0812">Transmembrane</keyword>
<dbReference type="Gene3D" id="1.20.1250.20">
    <property type="entry name" value="MFS general substrate transporter like domains"/>
    <property type="match status" value="1"/>
</dbReference>
<dbReference type="PROSITE" id="PS50850">
    <property type="entry name" value="MFS"/>
    <property type="match status" value="1"/>
</dbReference>
<dbReference type="InterPro" id="IPR020846">
    <property type="entry name" value="MFS_dom"/>
</dbReference>
<dbReference type="PANTHER" id="PTHR23513">
    <property type="entry name" value="INTEGRAL MEMBRANE EFFLUX PROTEIN-RELATED"/>
    <property type="match status" value="1"/>
</dbReference>
<dbReference type="GO" id="GO:0005886">
    <property type="term" value="C:plasma membrane"/>
    <property type="evidence" value="ECO:0007669"/>
    <property type="project" value="UniProtKB-SubCell"/>
</dbReference>
<dbReference type="KEGG" id="ssyi:EKG83_30450"/>
<dbReference type="PANTHER" id="PTHR23513:SF6">
    <property type="entry name" value="MAJOR FACILITATOR SUPERFAMILY ASSOCIATED DOMAIN-CONTAINING PROTEIN"/>
    <property type="match status" value="1"/>
</dbReference>
<evidence type="ECO:0000313" key="8">
    <source>
        <dbReference type="EMBL" id="QFZ21134.1"/>
    </source>
</evidence>
<reference evidence="9" key="1">
    <citation type="journal article" date="2021" name="Curr. Microbiol.">
        <title>Complete genome of nocamycin-producing strain Saccharothrix syringae NRRL B-16468 reveals the biosynthetic potential for secondary metabolites.</title>
        <authorList>
            <person name="Mo X."/>
            <person name="Yang S."/>
        </authorList>
    </citation>
    <scope>NUCLEOTIDE SEQUENCE [LARGE SCALE GENOMIC DNA]</scope>
    <source>
        <strain evidence="9">ATCC 51364 / DSM 43886 / JCM 6844 / KCTC 9398 / NBRC 14523 / NRRL B-16468 / INA 2240</strain>
    </source>
</reference>
<feature type="transmembrane region" description="Helical" evidence="6">
    <location>
        <begin position="373"/>
        <end position="391"/>
    </location>
</feature>
<dbReference type="GO" id="GO:0022857">
    <property type="term" value="F:transmembrane transporter activity"/>
    <property type="evidence" value="ECO:0007669"/>
    <property type="project" value="InterPro"/>
</dbReference>
<dbReference type="EMBL" id="CP034550">
    <property type="protein sequence ID" value="QFZ21134.1"/>
    <property type="molecule type" value="Genomic_DNA"/>
</dbReference>
<dbReference type="AlphaFoldDB" id="A0A5Q0H5B4"/>
<proteinExistence type="predicted"/>
<dbReference type="OrthoDB" id="3542743at2"/>
<keyword evidence="9" id="KW-1185">Reference proteome</keyword>
<feature type="transmembrane region" description="Helical" evidence="6">
    <location>
        <begin position="164"/>
        <end position="187"/>
    </location>
</feature>
<keyword evidence="5 6" id="KW-0472">Membrane</keyword>
<feature type="transmembrane region" description="Helical" evidence="6">
    <location>
        <begin position="284"/>
        <end position="303"/>
    </location>
</feature>
<evidence type="ECO:0000259" key="7">
    <source>
        <dbReference type="PROSITE" id="PS50850"/>
    </source>
</evidence>
<evidence type="ECO:0000256" key="3">
    <source>
        <dbReference type="ARBA" id="ARBA00022692"/>
    </source>
</evidence>
<evidence type="ECO:0000256" key="5">
    <source>
        <dbReference type="ARBA" id="ARBA00023136"/>
    </source>
</evidence>
<organism evidence="8 9">
    <name type="scientific">Saccharothrix syringae</name>
    <name type="common">Nocardiopsis syringae</name>
    <dbReference type="NCBI Taxonomy" id="103733"/>
    <lineage>
        <taxon>Bacteria</taxon>
        <taxon>Bacillati</taxon>
        <taxon>Actinomycetota</taxon>
        <taxon>Actinomycetes</taxon>
        <taxon>Pseudonocardiales</taxon>
        <taxon>Pseudonocardiaceae</taxon>
        <taxon>Saccharothrix</taxon>
    </lineage>
</organism>
<feature type="transmembrane region" description="Helical" evidence="6">
    <location>
        <begin position="249"/>
        <end position="272"/>
    </location>
</feature>
<evidence type="ECO:0000256" key="1">
    <source>
        <dbReference type="ARBA" id="ARBA00004651"/>
    </source>
</evidence>
<accession>A0A5Q0H5B4</accession>
<dbReference type="InterPro" id="IPR036259">
    <property type="entry name" value="MFS_trans_sf"/>
</dbReference>
<gene>
    <name evidence="8" type="ORF">EKG83_30450</name>
</gene>
<dbReference type="InterPro" id="IPR011701">
    <property type="entry name" value="MFS"/>
</dbReference>
<evidence type="ECO:0000256" key="6">
    <source>
        <dbReference type="SAM" id="Phobius"/>
    </source>
</evidence>
<evidence type="ECO:0000256" key="4">
    <source>
        <dbReference type="ARBA" id="ARBA00022989"/>
    </source>
</evidence>
<keyword evidence="4 6" id="KW-1133">Transmembrane helix</keyword>
<evidence type="ECO:0000256" key="2">
    <source>
        <dbReference type="ARBA" id="ARBA00022475"/>
    </source>
</evidence>